<name>A0ABT1K0D9_9ACTN</name>
<protein>
    <submittedName>
        <fullName evidence="1">Uncharacterized protein</fullName>
    </submittedName>
</protein>
<dbReference type="RefSeq" id="WP_253769820.1">
    <property type="nucleotide sequence ID" value="NZ_BAAAVE010000022.1"/>
</dbReference>
<proteinExistence type="predicted"/>
<organism evidence="1 2">
    <name type="scientific">Nonomuraea roseoviolacea subsp. carminata</name>
    <dbReference type="NCBI Taxonomy" id="160689"/>
    <lineage>
        <taxon>Bacteria</taxon>
        <taxon>Bacillati</taxon>
        <taxon>Actinomycetota</taxon>
        <taxon>Actinomycetes</taxon>
        <taxon>Streptosporangiales</taxon>
        <taxon>Streptosporangiaceae</taxon>
        <taxon>Nonomuraea</taxon>
    </lineage>
</organism>
<sequence>MTHDRTAIITGLRHLADFLDAHPDIPVSATAPLYHFTRDGSDADQRAEIDQIAARLGSPIKDEPDYGHYTTAISFGPIQYRAIAITTEARARHAAAASYHGCVQPDPTPST</sequence>
<keyword evidence="2" id="KW-1185">Reference proteome</keyword>
<comment type="caution">
    <text evidence="1">The sequence shown here is derived from an EMBL/GenBank/DDBJ whole genome shotgun (WGS) entry which is preliminary data.</text>
</comment>
<dbReference type="Proteomes" id="UP001320766">
    <property type="component" value="Unassembled WGS sequence"/>
</dbReference>
<evidence type="ECO:0000313" key="1">
    <source>
        <dbReference type="EMBL" id="MCP2347094.1"/>
    </source>
</evidence>
<accession>A0ABT1K0D9</accession>
<dbReference type="EMBL" id="JAMZEC010000001">
    <property type="protein sequence ID" value="MCP2347094.1"/>
    <property type="molecule type" value="Genomic_DNA"/>
</dbReference>
<evidence type="ECO:0000313" key="2">
    <source>
        <dbReference type="Proteomes" id="UP001320766"/>
    </source>
</evidence>
<gene>
    <name evidence="1" type="ORF">HD595_003216</name>
</gene>
<reference evidence="1 2" key="1">
    <citation type="submission" date="2022-06" db="EMBL/GenBank/DDBJ databases">
        <title>Sequencing the genomes of 1000 actinobacteria strains.</title>
        <authorList>
            <person name="Klenk H.-P."/>
        </authorList>
    </citation>
    <scope>NUCLEOTIDE SEQUENCE [LARGE SCALE GENOMIC DNA]</scope>
    <source>
        <strain evidence="1 2">DSM 44170</strain>
    </source>
</reference>